<dbReference type="AlphaFoldDB" id="A0A6V7QC62"/>
<accession>A0A6V7QC62</accession>
<reference evidence="1" key="1">
    <citation type="submission" date="2020-07" db="EMBL/GenBank/DDBJ databases">
        <authorList>
            <person name="Lin J."/>
        </authorList>
    </citation>
    <scope>NUCLEOTIDE SEQUENCE</scope>
</reference>
<proteinExistence type="predicted"/>
<organism evidence="1">
    <name type="scientific">Ananas comosus var. bracteatus</name>
    <name type="common">red pineapple</name>
    <dbReference type="NCBI Taxonomy" id="296719"/>
    <lineage>
        <taxon>Eukaryota</taxon>
        <taxon>Viridiplantae</taxon>
        <taxon>Streptophyta</taxon>
        <taxon>Embryophyta</taxon>
        <taxon>Tracheophyta</taxon>
        <taxon>Spermatophyta</taxon>
        <taxon>Magnoliopsida</taxon>
        <taxon>Liliopsida</taxon>
        <taxon>Poales</taxon>
        <taxon>Bromeliaceae</taxon>
        <taxon>Bromelioideae</taxon>
        <taxon>Ananas</taxon>
    </lineage>
</organism>
<sequence length="128" mass="14158">MAFPLLTSNSLQPPLSKDPSHWNSFLKQQAKLKNDHSILETYAWIESLAVPLAGIKPALPLVLKACVRLQHVDIGKKIHSDISRCDQLAATSGSRRRSSISTANAGFSTMRAWCLMKCLKEIWCLGTP</sequence>
<dbReference type="EMBL" id="LR862135">
    <property type="protein sequence ID" value="CAD1840571.1"/>
    <property type="molecule type" value="Genomic_DNA"/>
</dbReference>
<gene>
    <name evidence="1" type="ORF">CB5_LOCUS23782</name>
</gene>
<name>A0A6V7QC62_ANACO</name>
<protein>
    <submittedName>
        <fullName evidence="1">Uncharacterized protein</fullName>
    </submittedName>
</protein>
<evidence type="ECO:0000313" key="1">
    <source>
        <dbReference type="EMBL" id="CAD1840571.1"/>
    </source>
</evidence>